<keyword evidence="3" id="KW-1185">Reference proteome</keyword>
<name>A0A8E0KMB3_9CAUL</name>
<dbReference type="RefSeq" id="WP_021697384.1">
    <property type="nucleotide sequence ID" value="NZ_BATC01000023.1"/>
</dbReference>
<dbReference type="EMBL" id="BATC01000023">
    <property type="protein sequence ID" value="GAD59289.1"/>
    <property type="molecule type" value="Genomic_DNA"/>
</dbReference>
<comment type="caution">
    <text evidence="2">The sequence shown here is derived from an EMBL/GenBank/DDBJ whole genome shotgun (WGS) entry which is preliminary data.</text>
</comment>
<gene>
    <name evidence="2" type="ORF">MBEBAB_1539</name>
</gene>
<protein>
    <submittedName>
        <fullName evidence="2">Uncharacterized protein</fullName>
    </submittedName>
</protein>
<keyword evidence="1" id="KW-1133">Transmembrane helix</keyword>
<feature type="transmembrane region" description="Helical" evidence="1">
    <location>
        <begin position="74"/>
        <end position="95"/>
    </location>
</feature>
<keyword evidence="1" id="KW-0812">Transmembrane</keyword>
<sequence length="157" mass="17454">MTITLLTANLIALALLLRFGGGEDRLGAAVFAAALIITPLVDHILLGSWKAGAASVDAFMLIGFWILAERYDRWWLAMAAGFQLIAVITFIIPWLQPGAYFIWTGVTLRIGVWLLLSFTLFIGAWEAWAARRFAKEATNVSSNLRRSRSPLDASERW</sequence>
<accession>A0A8E0KMB3</accession>
<keyword evidence="1" id="KW-0472">Membrane</keyword>
<feature type="transmembrane region" description="Helical" evidence="1">
    <location>
        <begin position="44"/>
        <end position="67"/>
    </location>
</feature>
<evidence type="ECO:0000256" key="1">
    <source>
        <dbReference type="SAM" id="Phobius"/>
    </source>
</evidence>
<evidence type="ECO:0000313" key="3">
    <source>
        <dbReference type="Proteomes" id="UP000016569"/>
    </source>
</evidence>
<organism evidence="2 3">
    <name type="scientific">Brevundimonas abyssalis TAR-001</name>
    <dbReference type="NCBI Taxonomy" id="1391729"/>
    <lineage>
        <taxon>Bacteria</taxon>
        <taxon>Pseudomonadati</taxon>
        <taxon>Pseudomonadota</taxon>
        <taxon>Alphaproteobacteria</taxon>
        <taxon>Caulobacterales</taxon>
        <taxon>Caulobacteraceae</taxon>
        <taxon>Brevundimonas</taxon>
    </lineage>
</organism>
<feature type="transmembrane region" description="Helical" evidence="1">
    <location>
        <begin position="101"/>
        <end position="125"/>
    </location>
</feature>
<dbReference type="AlphaFoldDB" id="A0A8E0KMB3"/>
<proteinExistence type="predicted"/>
<dbReference type="OrthoDB" id="7205482at2"/>
<reference evidence="3" key="1">
    <citation type="journal article" date="2013" name="Genome Announc.">
        <title>Draft Genome Sequence of the Dimorphic Prosthecate Bacterium Brevundimonas abyssalis TAR-001T.</title>
        <authorList>
            <person name="Tsubouchi T."/>
            <person name="Nishi S."/>
            <person name="Usui K."/>
            <person name="Shimane Y."/>
            <person name="Takaki Y."/>
            <person name="Maruyama T."/>
            <person name="Hatada Y."/>
        </authorList>
    </citation>
    <scope>NUCLEOTIDE SEQUENCE [LARGE SCALE GENOMIC DNA]</scope>
    <source>
        <strain evidence="3">TAR-001</strain>
    </source>
</reference>
<evidence type="ECO:0000313" key="2">
    <source>
        <dbReference type="EMBL" id="GAD59289.1"/>
    </source>
</evidence>
<dbReference type="Proteomes" id="UP000016569">
    <property type="component" value="Unassembled WGS sequence"/>
</dbReference>